<protein>
    <submittedName>
        <fullName evidence="3">Uncharacterized protein</fullName>
    </submittedName>
</protein>
<gene>
    <name evidence="3" type="ORF">DFQ15_102167</name>
</gene>
<name>A0A318SK96_9BURK</name>
<reference evidence="3 4" key="1">
    <citation type="submission" date="2018-06" db="EMBL/GenBank/DDBJ databases">
        <title>Genomic Encyclopedia of Type Strains, Phase III (KMG-III): the genomes of soil and plant-associated and newly described type strains.</title>
        <authorList>
            <person name="Whitman W."/>
        </authorList>
    </citation>
    <scope>NUCLEOTIDE SEQUENCE [LARGE SCALE GENOMIC DNA]</scope>
    <source>
        <strain evidence="3 4">CECT 7646</strain>
    </source>
</reference>
<comment type="caution">
    <text evidence="3">The sequence shown here is derived from an EMBL/GenBank/DDBJ whole genome shotgun (WGS) entry which is preliminary data.</text>
</comment>
<feature type="region of interest" description="Disordered" evidence="1">
    <location>
        <begin position="34"/>
        <end position="72"/>
    </location>
</feature>
<dbReference type="EMBL" id="QJTC01000002">
    <property type="protein sequence ID" value="PYE79434.1"/>
    <property type="molecule type" value="Genomic_DNA"/>
</dbReference>
<evidence type="ECO:0000313" key="3">
    <source>
        <dbReference type="EMBL" id="PYE79434.1"/>
    </source>
</evidence>
<sequence>MKTTRNSLRPLPAALLLATLAFGFTAHAQTATVPPAETAVSPGSTQPGAGKRAVERTKRTARRAGNATKRGAKKVVNGTENVAERAGGAVRRTGERIGDKLPPAPRDQGLNGVGQPRVPAN</sequence>
<feature type="chain" id="PRO_5016237505" evidence="2">
    <location>
        <begin position="29"/>
        <end position="121"/>
    </location>
</feature>
<keyword evidence="4" id="KW-1185">Reference proteome</keyword>
<keyword evidence="2" id="KW-0732">Signal</keyword>
<evidence type="ECO:0000256" key="2">
    <source>
        <dbReference type="SAM" id="SignalP"/>
    </source>
</evidence>
<dbReference type="AlphaFoldDB" id="A0A318SK96"/>
<organism evidence="3 4">
    <name type="scientific">Xylophilus ampelinus</name>
    <dbReference type="NCBI Taxonomy" id="54067"/>
    <lineage>
        <taxon>Bacteria</taxon>
        <taxon>Pseudomonadati</taxon>
        <taxon>Pseudomonadota</taxon>
        <taxon>Betaproteobacteria</taxon>
        <taxon>Burkholderiales</taxon>
        <taxon>Xylophilus</taxon>
    </lineage>
</organism>
<proteinExistence type="predicted"/>
<accession>A0A318SK96</accession>
<evidence type="ECO:0000256" key="1">
    <source>
        <dbReference type="SAM" id="MobiDB-lite"/>
    </source>
</evidence>
<dbReference type="OrthoDB" id="9839443at2"/>
<dbReference type="RefSeq" id="WP_110464399.1">
    <property type="nucleotide sequence ID" value="NZ_JAMOFZ010000001.1"/>
</dbReference>
<evidence type="ECO:0000313" key="4">
    <source>
        <dbReference type="Proteomes" id="UP000247540"/>
    </source>
</evidence>
<feature type="region of interest" description="Disordered" evidence="1">
    <location>
        <begin position="85"/>
        <end position="121"/>
    </location>
</feature>
<dbReference type="Proteomes" id="UP000247540">
    <property type="component" value="Unassembled WGS sequence"/>
</dbReference>
<feature type="signal peptide" evidence="2">
    <location>
        <begin position="1"/>
        <end position="28"/>
    </location>
</feature>